<dbReference type="NCBIfam" id="TIGR04247">
    <property type="entry name" value="NosD_copper_fam"/>
    <property type="match status" value="1"/>
</dbReference>
<evidence type="ECO:0000313" key="6">
    <source>
        <dbReference type="Proteomes" id="UP000673975"/>
    </source>
</evidence>
<dbReference type="EMBL" id="JAFIDN010000002">
    <property type="protein sequence ID" value="MBP3191673.1"/>
    <property type="molecule type" value="Genomic_DNA"/>
</dbReference>
<gene>
    <name evidence="5" type="ORF">NATSA_03255</name>
</gene>
<name>A0A8J7RK80_9BACT</name>
<dbReference type="SMART" id="SM00722">
    <property type="entry name" value="CASH"/>
    <property type="match status" value="2"/>
</dbReference>
<sequence length="432" mass="49049">MMKLRAINGWIVILLVVVGTMTAAVRYPVTASVPTPGHTNRVFDVGEGEEYSRISDALEQVSDHDTIRIHPGVYTEHQLIVEQTVVIVGIDRPVIDAGHQGEGFRIVADSVHIEGLEIRNVPTSHSRDHAAIRFDRVSGGKIIDNRFDDTFFGIYLARSHGVEIRDNQLRAYQTREAVSANGIHLWNSNHAVIADNIINGHRDGIYLEYVENSEIYDNHAVNNIRYGLHFMFSDDCIYHRNRFEDNGAGVAVMYSKRVMMEENEFVQNWGASSYGLLLKEITDSEIKHNNFSGNTTGIRAEGSDRVKIHYNRFQQNGWAIRITASSMDNMITHNNFIDNAFDVSTNSRQNNSTFEANYWDKYSGYDLKGDGYGDVPYRPVRLFSLIVERNPMALMLLRSMFVQILDLTERIMPTITPETLVDEKPLMSEVSL</sequence>
<keyword evidence="3" id="KW-0833">Ubl conjugation pathway</keyword>
<organism evidence="5 6">
    <name type="scientific">Natronogracilivirga saccharolytica</name>
    <dbReference type="NCBI Taxonomy" id="2812953"/>
    <lineage>
        <taxon>Bacteria</taxon>
        <taxon>Pseudomonadati</taxon>
        <taxon>Balneolota</taxon>
        <taxon>Balneolia</taxon>
        <taxon>Balneolales</taxon>
        <taxon>Cyclonatronaceae</taxon>
        <taxon>Natronogracilivirga</taxon>
    </lineage>
</organism>
<dbReference type="InterPro" id="IPR011050">
    <property type="entry name" value="Pectin_lyase_fold/virulence"/>
</dbReference>
<dbReference type="SUPFAM" id="SSF51126">
    <property type="entry name" value="Pectin lyase-like"/>
    <property type="match status" value="1"/>
</dbReference>
<dbReference type="SMART" id="SM00710">
    <property type="entry name" value="PbH1"/>
    <property type="match status" value="10"/>
</dbReference>
<keyword evidence="2" id="KW-0677">Repeat</keyword>
<dbReference type="AlphaFoldDB" id="A0A8J7RK80"/>
<proteinExistence type="predicted"/>
<feature type="domain" description="Carbohydrate-binding/sugar hydrolysis" evidence="4">
    <location>
        <begin position="69"/>
        <end position="208"/>
    </location>
</feature>
<dbReference type="NCBIfam" id="TIGR03804">
    <property type="entry name" value="para_beta_helix"/>
    <property type="match status" value="1"/>
</dbReference>
<evidence type="ECO:0000256" key="1">
    <source>
        <dbReference type="ARBA" id="ARBA00004906"/>
    </source>
</evidence>
<dbReference type="RefSeq" id="WP_210510367.1">
    <property type="nucleotide sequence ID" value="NZ_JAFIDN010000002.1"/>
</dbReference>
<evidence type="ECO:0000313" key="5">
    <source>
        <dbReference type="EMBL" id="MBP3191673.1"/>
    </source>
</evidence>
<dbReference type="InterPro" id="IPR007742">
    <property type="entry name" value="NosD_dom"/>
</dbReference>
<evidence type="ECO:0000256" key="2">
    <source>
        <dbReference type="ARBA" id="ARBA00022737"/>
    </source>
</evidence>
<dbReference type="Proteomes" id="UP000673975">
    <property type="component" value="Unassembled WGS sequence"/>
</dbReference>
<evidence type="ECO:0000259" key="4">
    <source>
        <dbReference type="SMART" id="SM00722"/>
    </source>
</evidence>
<protein>
    <submittedName>
        <fullName evidence="5">Nitrous oxide reductase family maturation protein NosD</fullName>
    </submittedName>
</protein>
<dbReference type="InterPro" id="IPR006626">
    <property type="entry name" value="PbH1"/>
</dbReference>
<dbReference type="PANTHER" id="PTHR22990">
    <property type="entry name" value="F-BOX ONLY PROTEIN"/>
    <property type="match status" value="1"/>
</dbReference>
<dbReference type="PANTHER" id="PTHR22990:SF15">
    <property type="entry name" value="F-BOX ONLY PROTEIN 10"/>
    <property type="match status" value="1"/>
</dbReference>
<comment type="caution">
    <text evidence="5">The sequence shown here is derived from an EMBL/GenBank/DDBJ whole genome shotgun (WGS) entry which is preliminary data.</text>
</comment>
<evidence type="ECO:0000256" key="3">
    <source>
        <dbReference type="ARBA" id="ARBA00022786"/>
    </source>
</evidence>
<reference evidence="5" key="1">
    <citation type="submission" date="2021-02" db="EMBL/GenBank/DDBJ databases">
        <title>Natronogracilivirga saccharolytica gen. nov. sp. nov. a new anaerobic, haloalkiliphilic carbohydrate-fermenting bacterium from soda lake and proposing of Cyclonatronumiaceae fam. nov. in the phylum Balneolaeota.</title>
        <authorList>
            <person name="Zhilina T.N."/>
            <person name="Sorokin D.Y."/>
            <person name="Zavarzina D.G."/>
            <person name="Toshchakov S.V."/>
            <person name="Kublanov I.V."/>
        </authorList>
    </citation>
    <scope>NUCLEOTIDE SEQUENCE</scope>
    <source>
        <strain evidence="5">Z-1702</strain>
    </source>
</reference>
<dbReference type="Pfam" id="PF05048">
    <property type="entry name" value="NosD"/>
    <property type="match status" value="1"/>
</dbReference>
<dbReference type="InterPro" id="IPR012334">
    <property type="entry name" value="Pectin_lyas_fold"/>
</dbReference>
<dbReference type="InterPro" id="IPR051550">
    <property type="entry name" value="SCF-Subunits/Alg-Epimerases"/>
</dbReference>
<accession>A0A8J7RK80</accession>
<dbReference type="Gene3D" id="2.160.20.10">
    <property type="entry name" value="Single-stranded right-handed beta-helix, Pectin lyase-like"/>
    <property type="match status" value="2"/>
</dbReference>
<dbReference type="InterPro" id="IPR006633">
    <property type="entry name" value="Carb-bd_sugar_hydrolysis-dom"/>
</dbReference>
<keyword evidence="6" id="KW-1185">Reference proteome</keyword>
<feature type="domain" description="Carbohydrate-binding/sugar hydrolysis" evidence="4">
    <location>
        <begin position="237"/>
        <end position="375"/>
    </location>
</feature>
<comment type="pathway">
    <text evidence="1">Protein modification; protein ubiquitination.</text>
</comment>
<dbReference type="InterPro" id="IPR022441">
    <property type="entry name" value="Para_beta_helix_rpt-2"/>
</dbReference>
<dbReference type="InterPro" id="IPR026464">
    <property type="entry name" value="NosD_copper_fam"/>
</dbReference>